<dbReference type="EMBL" id="QURN01000019">
    <property type="protein sequence ID" value="RFC64620.1"/>
    <property type="molecule type" value="Genomic_DNA"/>
</dbReference>
<evidence type="ECO:0000313" key="2">
    <source>
        <dbReference type="Proteomes" id="UP000262379"/>
    </source>
</evidence>
<organism evidence="1 2">
    <name type="scientific">Mesorhizobium denitrificans</name>
    <dbReference type="NCBI Taxonomy" id="2294114"/>
    <lineage>
        <taxon>Bacteria</taxon>
        <taxon>Pseudomonadati</taxon>
        <taxon>Pseudomonadota</taxon>
        <taxon>Alphaproteobacteria</taxon>
        <taxon>Hyphomicrobiales</taxon>
        <taxon>Phyllobacteriaceae</taxon>
        <taxon>Mesorhizobium</taxon>
    </lineage>
</organism>
<reference evidence="2" key="1">
    <citation type="submission" date="2018-08" db="EMBL/GenBank/DDBJ databases">
        <authorList>
            <person name="Im W.T."/>
        </authorList>
    </citation>
    <scope>NUCLEOTIDE SEQUENCE [LARGE SCALE GENOMIC DNA]</scope>
    <source>
        <strain evidence="2">LA-28</strain>
    </source>
</reference>
<name>A0A371X5X1_9HYPH</name>
<accession>A0A371X5X1</accession>
<dbReference type="AlphaFoldDB" id="A0A371X5X1"/>
<sequence length="260" mass="29762">MIRAIWKDHDKPERWEALADIEDRLSDRIFFQTFVSVWENSESNDAHLSLIDRLIAARGVTADRVMPALGKRDRDFLDNLPDPIRVFRGTTMENPYGDYSWSTDRTKAEWFARRCYEATPALATGMVRKADILFAYAGRGESEIAAKPDVVSRKRLRAIGRWQRNAEYKFFAKVQGTAFLDREMIMLQIASAEKFGTTPEATKERLYRYADDLEALGFKSAPARRRAMLDSIDWASLIAIAKTNTEALRELEKLLANAAE</sequence>
<comment type="caution">
    <text evidence="1">The sequence shown here is derived from an EMBL/GenBank/DDBJ whole genome shotgun (WGS) entry which is preliminary data.</text>
</comment>
<proteinExistence type="predicted"/>
<evidence type="ECO:0000313" key="1">
    <source>
        <dbReference type="EMBL" id="RFC64620.1"/>
    </source>
</evidence>
<protein>
    <submittedName>
        <fullName evidence="1">Uncharacterized protein</fullName>
    </submittedName>
</protein>
<dbReference type="Proteomes" id="UP000262379">
    <property type="component" value="Unassembled WGS sequence"/>
</dbReference>
<gene>
    <name evidence="1" type="ORF">DY251_19285</name>
</gene>
<keyword evidence="2" id="KW-1185">Reference proteome</keyword>